<protein>
    <submittedName>
        <fullName evidence="1">Uncharacterized protein</fullName>
    </submittedName>
</protein>
<evidence type="ECO:0000313" key="2">
    <source>
        <dbReference type="Proteomes" id="UP001386955"/>
    </source>
</evidence>
<proteinExistence type="predicted"/>
<evidence type="ECO:0000313" key="1">
    <source>
        <dbReference type="EMBL" id="KAK7406416.1"/>
    </source>
</evidence>
<dbReference type="EMBL" id="JAYMYS010000002">
    <property type="protein sequence ID" value="KAK7406416.1"/>
    <property type="molecule type" value="Genomic_DNA"/>
</dbReference>
<gene>
    <name evidence="1" type="ORF">VNO78_08040</name>
</gene>
<name>A0AAN9XTB9_PSOTE</name>
<dbReference type="Proteomes" id="UP001386955">
    <property type="component" value="Unassembled WGS sequence"/>
</dbReference>
<organism evidence="1 2">
    <name type="scientific">Psophocarpus tetragonolobus</name>
    <name type="common">Winged bean</name>
    <name type="synonym">Dolichos tetragonolobus</name>
    <dbReference type="NCBI Taxonomy" id="3891"/>
    <lineage>
        <taxon>Eukaryota</taxon>
        <taxon>Viridiplantae</taxon>
        <taxon>Streptophyta</taxon>
        <taxon>Embryophyta</taxon>
        <taxon>Tracheophyta</taxon>
        <taxon>Spermatophyta</taxon>
        <taxon>Magnoliopsida</taxon>
        <taxon>eudicotyledons</taxon>
        <taxon>Gunneridae</taxon>
        <taxon>Pentapetalae</taxon>
        <taxon>rosids</taxon>
        <taxon>fabids</taxon>
        <taxon>Fabales</taxon>
        <taxon>Fabaceae</taxon>
        <taxon>Papilionoideae</taxon>
        <taxon>50 kb inversion clade</taxon>
        <taxon>NPAAA clade</taxon>
        <taxon>indigoferoid/millettioid clade</taxon>
        <taxon>Phaseoleae</taxon>
        <taxon>Psophocarpus</taxon>
    </lineage>
</organism>
<sequence>MGPAKGGCTGEVGMDLEECDQGVTKGADKFGWNASLLSLIGEKPRTQDLECNVMERDMLESAVKSGNEVDPVKLDSGVDKALWTRDGQHVLSRNHTLIRAVTVESDKDGHVVDEEIGSVSQNELEAKHGYDDAEYVNKGLENSHVFL</sequence>
<reference evidence="1 2" key="1">
    <citation type="submission" date="2024-01" db="EMBL/GenBank/DDBJ databases">
        <title>The genomes of 5 underutilized Papilionoideae crops provide insights into root nodulation and disease resistanc.</title>
        <authorList>
            <person name="Jiang F."/>
        </authorList>
    </citation>
    <scope>NUCLEOTIDE SEQUENCE [LARGE SCALE GENOMIC DNA]</scope>
    <source>
        <strain evidence="1">DUOXIRENSHENG_FW03</strain>
        <tissue evidence="1">Leaves</tissue>
    </source>
</reference>
<accession>A0AAN9XTB9</accession>
<comment type="caution">
    <text evidence="1">The sequence shown here is derived from an EMBL/GenBank/DDBJ whole genome shotgun (WGS) entry which is preliminary data.</text>
</comment>
<dbReference type="AlphaFoldDB" id="A0AAN9XTB9"/>
<keyword evidence="2" id="KW-1185">Reference proteome</keyword>